<dbReference type="InterPro" id="IPR000792">
    <property type="entry name" value="Tscrpt_reg_LuxR_C"/>
</dbReference>
<name>A0A8J3H2N3_9RHOB</name>
<protein>
    <recommendedName>
        <fullName evidence="5">HTH luxR-type domain-containing protein</fullName>
    </recommendedName>
</protein>
<evidence type="ECO:0000259" key="5">
    <source>
        <dbReference type="PROSITE" id="PS50043"/>
    </source>
</evidence>
<reference evidence="6" key="1">
    <citation type="journal article" date="2014" name="Int. J. Syst. Evol. Microbiol.">
        <title>Complete genome sequence of Corynebacterium casei LMG S-19264T (=DSM 44701T), isolated from a smear-ripened cheese.</title>
        <authorList>
            <consortium name="US DOE Joint Genome Institute (JGI-PGF)"/>
            <person name="Walter F."/>
            <person name="Albersmeier A."/>
            <person name="Kalinowski J."/>
            <person name="Ruckert C."/>
        </authorList>
    </citation>
    <scope>NUCLEOTIDE SEQUENCE</scope>
    <source>
        <strain evidence="6">KCTC 42650</strain>
    </source>
</reference>
<dbReference type="InterPro" id="IPR036388">
    <property type="entry name" value="WH-like_DNA-bd_sf"/>
</dbReference>
<evidence type="ECO:0000256" key="4">
    <source>
        <dbReference type="SAM" id="MobiDB-lite"/>
    </source>
</evidence>
<dbReference type="SUPFAM" id="SSF46894">
    <property type="entry name" value="C-terminal effector domain of the bipartite response regulators"/>
    <property type="match status" value="1"/>
</dbReference>
<keyword evidence="2" id="KW-0238">DNA-binding</keyword>
<comment type="caution">
    <text evidence="6">The sequence shown here is derived from an EMBL/GenBank/DDBJ whole genome shotgun (WGS) entry which is preliminary data.</text>
</comment>
<evidence type="ECO:0000256" key="1">
    <source>
        <dbReference type="ARBA" id="ARBA00023015"/>
    </source>
</evidence>
<dbReference type="AlphaFoldDB" id="A0A8J3H2N3"/>
<evidence type="ECO:0000313" key="6">
    <source>
        <dbReference type="EMBL" id="GHF69134.1"/>
    </source>
</evidence>
<proteinExistence type="predicted"/>
<dbReference type="GO" id="GO:0003677">
    <property type="term" value="F:DNA binding"/>
    <property type="evidence" value="ECO:0007669"/>
    <property type="project" value="UniProtKB-KW"/>
</dbReference>
<evidence type="ECO:0000256" key="3">
    <source>
        <dbReference type="ARBA" id="ARBA00023163"/>
    </source>
</evidence>
<evidence type="ECO:0000313" key="7">
    <source>
        <dbReference type="Proteomes" id="UP000626220"/>
    </source>
</evidence>
<accession>A0A8J3H2N3</accession>
<dbReference type="EMBL" id="BNCJ01000022">
    <property type="protein sequence ID" value="GHF69134.1"/>
    <property type="molecule type" value="Genomic_DNA"/>
</dbReference>
<keyword evidence="3" id="KW-0804">Transcription</keyword>
<dbReference type="PROSITE" id="PS50043">
    <property type="entry name" value="HTH_LUXR_2"/>
    <property type="match status" value="1"/>
</dbReference>
<feature type="region of interest" description="Disordered" evidence="4">
    <location>
        <begin position="124"/>
        <end position="160"/>
    </location>
</feature>
<sequence>MRIVIASQNNLFGELLSQTCSANGISIHAFVGNLGDITQLPADAVVMLHVRAEARLADLGIANFLNRHPGARIIAIANAKAPPDVLAFLRGHVEAVLFDDVSSRVLISLLTIVREGFQVLAGGGGLPNGRPEPPSPIDLDDPELPDAHPEDPPDLDQDQPLHLSGRELEIVELLLKGASNKEIAKRLNIVENTVKVHLRSCYAKIGVRNRTQAALWGSRHLEDFKRRFQEDRRPARYS</sequence>
<evidence type="ECO:0000256" key="2">
    <source>
        <dbReference type="ARBA" id="ARBA00023125"/>
    </source>
</evidence>
<dbReference type="PANTHER" id="PTHR44688">
    <property type="entry name" value="DNA-BINDING TRANSCRIPTIONAL ACTIVATOR DEVR_DOSR"/>
    <property type="match status" value="1"/>
</dbReference>
<dbReference type="InterPro" id="IPR016032">
    <property type="entry name" value="Sig_transdc_resp-reg_C-effctor"/>
</dbReference>
<dbReference type="Proteomes" id="UP000626220">
    <property type="component" value="Unassembled WGS sequence"/>
</dbReference>
<dbReference type="PANTHER" id="PTHR44688:SF25">
    <property type="entry name" value="HTH LUXR-TYPE DOMAIN-CONTAINING PROTEIN"/>
    <property type="match status" value="1"/>
</dbReference>
<dbReference type="Pfam" id="PF00196">
    <property type="entry name" value="GerE"/>
    <property type="match status" value="1"/>
</dbReference>
<dbReference type="PRINTS" id="PR00038">
    <property type="entry name" value="HTHLUXR"/>
</dbReference>
<dbReference type="Gene3D" id="1.10.10.10">
    <property type="entry name" value="Winged helix-like DNA-binding domain superfamily/Winged helix DNA-binding domain"/>
    <property type="match status" value="1"/>
</dbReference>
<gene>
    <name evidence="6" type="ORF">GCM10017056_45330</name>
</gene>
<dbReference type="SMART" id="SM00421">
    <property type="entry name" value="HTH_LUXR"/>
    <property type="match status" value="1"/>
</dbReference>
<keyword evidence="7" id="KW-1185">Reference proteome</keyword>
<reference evidence="6" key="2">
    <citation type="submission" date="2020-09" db="EMBL/GenBank/DDBJ databases">
        <authorList>
            <person name="Sun Q."/>
            <person name="Kim S."/>
        </authorList>
    </citation>
    <scope>NUCLEOTIDE SEQUENCE</scope>
    <source>
        <strain evidence="6">KCTC 42650</strain>
    </source>
</reference>
<dbReference type="RefSeq" id="WP_189682413.1">
    <property type="nucleotide sequence ID" value="NZ_BNCJ01000022.1"/>
</dbReference>
<dbReference type="CDD" id="cd06170">
    <property type="entry name" value="LuxR_C_like"/>
    <property type="match status" value="1"/>
</dbReference>
<keyword evidence="1" id="KW-0805">Transcription regulation</keyword>
<dbReference type="GO" id="GO:0006355">
    <property type="term" value="P:regulation of DNA-templated transcription"/>
    <property type="evidence" value="ECO:0007669"/>
    <property type="project" value="InterPro"/>
</dbReference>
<organism evidence="6 7">
    <name type="scientific">Seohaeicola zhoushanensis</name>
    <dbReference type="NCBI Taxonomy" id="1569283"/>
    <lineage>
        <taxon>Bacteria</taxon>
        <taxon>Pseudomonadati</taxon>
        <taxon>Pseudomonadota</taxon>
        <taxon>Alphaproteobacteria</taxon>
        <taxon>Rhodobacterales</taxon>
        <taxon>Roseobacteraceae</taxon>
        <taxon>Seohaeicola</taxon>
    </lineage>
</organism>
<feature type="domain" description="HTH luxR-type" evidence="5">
    <location>
        <begin position="156"/>
        <end position="221"/>
    </location>
</feature>